<dbReference type="CDD" id="cd10434">
    <property type="entry name" value="GIY-YIG_UvrC_Cho"/>
    <property type="match status" value="1"/>
</dbReference>
<keyword evidence="4 7" id="KW-0267">Excision nuclease</keyword>
<dbReference type="SUPFAM" id="SSF82771">
    <property type="entry name" value="GIY-YIG endonuclease"/>
    <property type="match status" value="1"/>
</dbReference>
<dbReference type="Pfam" id="PF22920">
    <property type="entry name" value="UvrC_RNaseH"/>
    <property type="match status" value="1"/>
</dbReference>
<keyword evidence="5 7" id="KW-0234">DNA repair</keyword>
<evidence type="ECO:0000256" key="7">
    <source>
        <dbReference type="HAMAP-Rule" id="MF_00203"/>
    </source>
</evidence>
<dbReference type="RefSeq" id="WP_194506400.1">
    <property type="nucleotide sequence ID" value="NZ_JADILU010000001.1"/>
</dbReference>
<dbReference type="Proteomes" id="UP001597548">
    <property type="component" value="Unassembled WGS sequence"/>
</dbReference>
<keyword evidence="1 7" id="KW-0963">Cytoplasm</keyword>
<dbReference type="InterPro" id="IPR038476">
    <property type="entry name" value="UvrC_RNase_H_dom_sf"/>
</dbReference>
<dbReference type="InterPro" id="IPR010994">
    <property type="entry name" value="RuvA_2-like"/>
</dbReference>
<keyword evidence="6 7" id="KW-0742">SOS response</keyword>
<dbReference type="InterPro" id="IPR050066">
    <property type="entry name" value="UvrABC_protein_C"/>
</dbReference>
<name>A0ABW5ZUL3_9FLAO</name>
<feature type="domain" description="UvrC family homology region profile" evidence="10">
    <location>
        <begin position="268"/>
        <end position="476"/>
    </location>
</feature>
<dbReference type="Pfam" id="PF14520">
    <property type="entry name" value="HHH_5"/>
    <property type="match status" value="1"/>
</dbReference>
<dbReference type="SUPFAM" id="SSF47781">
    <property type="entry name" value="RuvA domain 2-like"/>
    <property type="match status" value="1"/>
</dbReference>
<evidence type="ECO:0000256" key="6">
    <source>
        <dbReference type="ARBA" id="ARBA00023236"/>
    </source>
</evidence>
<dbReference type="SMART" id="SM00465">
    <property type="entry name" value="GIYc"/>
    <property type="match status" value="1"/>
</dbReference>
<dbReference type="Gene3D" id="1.10.150.20">
    <property type="entry name" value="5' to 3' exonuclease, C-terminal subdomain"/>
    <property type="match status" value="1"/>
</dbReference>
<gene>
    <name evidence="7 11" type="primary">uvrC</name>
    <name evidence="11" type="ORF">ACFS29_13870</name>
</gene>
<organism evidence="11 12">
    <name type="scientific">Psychroserpens luteus</name>
    <dbReference type="NCBI Taxonomy" id="1434066"/>
    <lineage>
        <taxon>Bacteria</taxon>
        <taxon>Pseudomonadati</taxon>
        <taxon>Bacteroidota</taxon>
        <taxon>Flavobacteriia</taxon>
        <taxon>Flavobacteriales</taxon>
        <taxon>Flavobacteriaceae</taxon>
        <taxon>Psychroserpens</taxon>
    </lineage>
</organism>
<dbReference type="InterPro" id="IPR047296">
    <property type="entry name" value="GIY-YIG_UvrC_Cho"/>
</dbReference>
<evidence type="ECO:0000256" key="5">
    <source>
        <dbReference type="ARBA" id="ARBA00023204"/>
    </source>
</evidence>
<dbReference type="Gene3D" id="3.30.420.340">
    <property type="entry name" value="UvrC, RNAse H endonuclease domain"/>
    <property type="match status" value="1"/>
</dbReference>
<dbReference type="SUPFAM" id="SSF46600">
    <property type="entry name" value="C-terminal UvrC-binding domain of UvrB"/>
    <property type="match status" value="1"/>
</dbReference>
<feature type="domain" description="GIY-YIG" evidence="9">
    <location>
        <begin position="15"/>
        <end position="93"/>
    </location>
</feature>
<evidence type="ECO:0000259" key="10">
    <source>
        <dbReference type="PROSITE" id="PS50165"/>
    </source>
</evidence>
<dbReference type="InterPro" id="IPR000305">
    <property type="entry name" value="GIY-YIG_endonuc"/>
</dbReference>
<comment type="function">
    <text evidence="7">The UvrABC repair system catalyzes the recognition and processing of DNA lesions. UvrC both incises the 5' and 3' sides of the lesion. The N-terminal half is responsible for the 3' incision and the C-terminal half is responsible for the 5' incision.</text>
</comment>
<keyword evidence="12" id="KW-1185">Reference proteome</keyword>
<evidence type="ECO:0000256" key="1">
    <source>
        <dbReference type="ARBA" id="ARBA00022490"/>
    </source>
</evidence>
<dbReference type="HAMAP" id="MF_00203">
    <property type="entry name" value="UvrC"/>
    <property type="match status" value="1"/>
</dbReference>
<dbReference type="InterPro" id="IPR036876">
    <property type="entry name" value="UVR_dom_sf"/>
</dbReference>
<comment type="caution">
    <text evidence="11">The sequence shown here is derived from an EMBL/GenBank/DDBJ whole genome shotgun (WGS) entry which is preliminary data.</text>
</comment>
<dbReference type="PANTHER" id="PTHR30562">
    <property type="entry name" value="UVRC/OXIDOREDUCTASE"/>
    <property type="match status" value="1"/>
</dbReference>
<evidence type="ECO:0000259" key="8">
    <source>
        <dbReference type="PROSITE" id="PS50151"/>
    </source>
</evidence>
<dbReference type="Gene3D" id="3.40.1440.10">
    <property type="entry name" value="GIY-YIG endonuclease"/>
    <property type="match status" value="1"/>
</dbReference>
<dbReference type="NCBIfam" id="TIGR00194">
    <property type="entry name" value="uvrC"/>
    <property type="match status" value="1"/>
</dbReference>
<keyword evidence="3 7" id="KW-0228">DNA excision</keyword>
<sequence length="597" mass="69277">MSKLALEIQIKTLPNQPGVYQYFDDKETLIYVGKAKNIKKRVSSYFTKTHENGKTRVLVKKIASIKHIVVETETDALLLENNLIKKYKPRYNVLLKDDKSYPWICIKNERFPRVFPTRRIFKDGSEYYGPYTSMKTVWTLLDLIKGLYSLRTCNYNLSEEKIDAGKYKVCLEYHLGNCKGPCEDLQSEEEYNAHIVAIREIIKGNFKDSLSQFKIQMKELAQDMQFEEAQRIKEKVEVLENYQAKSTIVNPKISNVDVFSIMSDEGYAYVNFLQLSYGSIIRSHTLEIKKKLDETDLQLLELSITEIRQRFNSTSREVYVPFKVDLGEHIKVTVPKLGDKKKILDLSLRNAKYYRMERFKQVKIVDPDRHANRIMAQMKVDLGLPEEPRHIECFDNSNIQGTNPVAACVVFKDGKPSKKDYRHFNIKTVVGPDDFASMEEVVYRRYKRLLDEEQLLPQLIIIDGGKGQLSSSLKSLDALGLRNEIAIIGIAKRLEELFYPDDPIPLYLDKKSETLKVIQYLRNEAHRFGIEHHRNRRSKQALNTELETIPGIGEQTVVALMKQFKSVKRISEAKKEDLEKVVGLSRAQKIIDYYSKK</sequence>
<keyword evidence="2 7" id="KW-0227">DNA damage</keyword>
<proteinExistence type="inferred from homology"/>
<evidence type="ECO:0000256" key="4">
    <source>
        <dbReference type="ARBA" id="ARBA00022881"/>
    </source>
</evidence>
<dbReference type="InterPro" id="IPR035901">
    <property type="entry name" value="GIY-YIG_endonuc_sf"/>
</dbReference>
<protein>
    <recommendedName>
        <fullName evidence="7">UvrABC system protein C</fullName>
        <shortName evidence="7">Protein UvrC</shortName>
    </recommendedName>
    <alternativeName>
        <fullName evidence="7">Excinuclease ABC subunit C</fullName>
    </alternativeName>
</protein>
<dbReference type="EMBL" id="JBHUOS010000010">
    <property type="protein sequence ID" value="MFD2916738.1"/>
    <property type="molecule type" value="Genomic_DNA"/>
</dbReference>
<dbReference type="PROSITE" id="PS50151">
    <property type="entry name" value="UVR"/>
    <property type="match status" value="1"/>
</dbReference>
<evidence type="ECO:0000256" key="3">
    <source>
        <dbReference type="ARBA" id="ARBA00022769"/>
    </source>
</evidence>
<comment type="subunit">
    <text evidence="7">Interacts with UvrB in an incision complex.</text>
</comment>
<dbReference type="InterPro" id="IPR001943">
    <property type="entry name" value="UVR_dom"/>
</dbReference>
<dbReference type="PANTHER" id="PTHR30562:SF1">
    <property type="entry name" value="UVRABC SYSTEM PROTEIN C"/>
    <property type="match status" value="1"/>
</dbReference>
<reference evidence="12" key="1">
    <citation type="journal article" date="2019" name="Int. J. Syst. Evol. Microbiol.">
        <title>The Global Catalogue of Microorganisms (GCM) 10K type strain sequencing project: providing services to taxonomists for standard genome sequencing and annotation.</title>
        <authorList>
            <consortium name="The Broad Institute Genomics Platform"/>
            <consortium name="The Broad Institute Genome Sequencing Center for Infectious Disease"/>
            <person name="Wu L."/>
            <person name="Ma J."/>
        </authorList>
    </citation>
    <scope>NUCLEOTIDE SEQUENCE [LARGE SCALE GENOMIC DNA]</scope>
    <source>
        <strain evidence="12">KCTC 32514</strain>
    </source>
</reference>
<dbReference type="PROSITE" id="PS50164">
    <property type="entry name" value="GIY_YIG"/>
    <property type="match status" value="1"/>
</dbReference>
<evidence type="ECO:0000259" key="9">
    <source>
        <dbReference type="PROSITE" id="PS50164"/>
    </source>
</evidence>
<dbReference type="Pfam" id="PF08459">
    <property type="entry name" value="UvrC_RNaseH_dom"/>
    <property type="match status" value="1"/>
</dbReference>
<comment type="subcellular location">
    <subcellularLocation>
        <location evidence="7">Cytoplasm</location>
    </subcellularLocation>
</comment>
<dbReference type="InterPro" id="IPR001162">
    <property type="entry name" value="UvrC_RNase_H_dom"/>
</dbReference>
<accession>A0ABW5ZUL3</accession>
<feature type="domain" description="UVR" evidence="8">
    <location>
        <begin position="207"/>
        <end position="242"/>
    </location>
</feature>
<evidence type="ECO:0000256" key="2">
    <source>
        <dbReference type="ARBA" id="ARBA00022763"/>
    </source>
</evidence>
<dbReference type="InterPro" id="IPR004791">
    <property type="entry name" value="UvrC"/>
</dbReference>
<comment type="similarity">
    <text evidence="7">Belongs to the UvrC family.</text>
</comment>
<evidence type="ECO:0000313" key="12">
    <source>
        <dbReference type="Proteomes" id="UP001597548"/>
    </source>
</evidence>
<dbReference type="Pfam" id="PF01541">
    <property type="entry name" value="GIY-YIG"/>
    <property type="match status" value="1"/>
</dbReference>
<evidence type="ECO:0000313" key="11">
    <source>
        <dbReference type="EMBL" id="MFD2916738.1"/>
    </source>
</evidence>
<dbReference type="PROSITE" id="PS50165">
    <property type="entry name" value="UVRC"/>
    <property type="match status" value="1"/>
</dbReference>